<dbReference type="PANTHER" id="PTHR24023:SF1082">
    <property type="entry name" value="COLLAGEN TRIPLE HELIX REPEAT"/>
    <property type="match status" value="1"/>
</dbReference>
<dbReference type="SMART" id="SM00060">
    <property type="entry name" value="FN3"/>
    <property type="match status" value="5"/>
</dbReference>
<feature type="domain" description="Fibronectin type-III" evidence="5">
    <location>
        <begin position="403"/>
        <end position="491"/>
    </location>
</feature>
<dbReference type="PROSITE" id="PS50234">
    <property type="entry name" value="VWFA"/>
    <property type="match status" value="1"/>
</dbReference>
<dbReference type="CDD" id="cd00063">
    <property type="entry name" value="FN3"/>
    <property type="match status" value="5"/>
</dbReference>
<dbReference type="EMBL" id="VXAX01001830">
    <property type="protein sequence ID" value="NXL72029.1"/>
    <property type="molecule type" value="Genomic_DNA"/>
</dbReference>
<dbReference type="Pfam" id="PF00041">
    <property type="entry name" value="fn3"/>
    <property type="match status" value="3"/>
</dbReference>
<gene>
    <name evidence="6" type="primary">Col7a1_0</name>
    <name evidence="6" type="ORF">LEPASP_R05744</name>
</gene>
<feature type="non-terminal residue" evidence="6">
    <location>
        <position position="1714"/>
    </location>
</feature>
<feature type="compositionally biased region" description="Gly residues" evidence="3">
    <location>
        <begin position="1559"/>
        <end position="1568"/>
    </location>
</feature>
<dbReference type="InterPro" id="IPR003961">
    <property type="entry name" value="FN3_dom"/>
</dbReference>
<dbReference type="Pfam" id="PF01391">
    <property type="entry name" value="Collagen"/>
    <property type="match status" value="6"/>
</dbReference>
<feature type="domain" description="VWFA" evidence="4">
    <location>
        <begin position="588"/>
        <end position="767"/>
    </location>
</feature>
<keyword evidence="2" id="KW-0964">Secreted</keyword>
<feature type="compositionally biased region" description="Gly residues" evidence="3">
    <location>
        <begin position="1658"/>
        <end position="1667"/>
    </location>
</feature>
<feature type="compositionally biased region" description="Pro residues" evidence="3">
    <location>
        <begin position="894"/>
        <end position="906"/>
    </location>
</feature>
<feature type="compositionally biased region" description="Low complexity" evidence="3">
    <location>
        <begin position="1333"/>
        <end position="1345"/>
    </location>
</feature>
<dbReference type="InterPro" id="IPR013783">
    <property type="entry name" value="Ig-like_fold"/>
</dbReference>
<feature type="non-terminal residue" evidence="6">
    <location>
        <position position="1"/>
    </location>
</feature>
<dbReference type="InterPro" id="IPR002035">
    <property type="entry name" value="VWF_A"/>
</dbReference>
<dbReference type="InterPro" id="IPR008160">
    <property type="entry name" value="Collagen"/>
</dbReference>
<feature type="region of interest" description="Disordered" evidence="3">
    <location>
        <begin position="1062"/>
        <end position="1383"/>
    </location>
</feature>
<proteinExistence type="predicted"/>
<feature type="region of interest" description="Disordered" evidence="3">
    <location>
        <begin position="772"/>
        <end position="912"/>
    </location>
</feature>
<feature type="compositionally biased region" description="Basic and acidic residues" evidence="3">
    <location>
        <begin position="1232"/>
        <end position="1262"/>
    </location>
</feature>
<feature type="domain" description="Fibronectin type-III" evidence="5">
    <location>
        <begin position="215"/>
        <end position="307"/>
    </location>
</feature>
<evidence type="ECO:0000313" key="6">
    <source>
        <dbReference type="EMBL" id="NXL72029.1"/>
    </source>
</evidence>
<feature type="region of interest" description="Disordered" evidence="3">
    <location>
        <begin position="937"/>
        <end position="957"/>
    </location>
</feature>
<dbReference type="Gene3D" id="3.40.50.410">
    <property type="entry name" value="von Willebrand factor, type A domain"/>
    <property type="match status" value="1"/>
</dbReference>
<dbReference type="InterPro" id="IPR036465">
    <property type="entry name" value="vWFA_dom_sf"/>
</dbReference>
<dbReference type="Gene3D" id="2.60.40.10">
    <property type="entry name" value="Immunoglobulins"/>
    <property type="match status" value="6"/>
</dbReference>
<organism evidence="6 7">
    <name type="scientific">Leptocoma aspasia</name>
    <dbReference type="NCBI Taxonomy" id="2585812"/>
    <lineage>
        <taxon>Eukaryota</taxon>
        <taxon>Metazoa</taxon>
        <taxon>Chordata</taxon>
        <taxon>Craniata</taxon>
        <taxon>Vertebrata</taxon>
        <taxon>Euteleostomi</taxon>
        <taxon>Archelosauria</taxon>
        <taxon>Archosauria</taxon>
        <taxon>Dinosauria</taxon>
        <taxon>Saurischia</taxon>
        <taxon>Theropoda</taxon>
        <taxon>Coelurosauria</taxon>
        <taxon>Aves</taxon>
        <taxon>Neognathae</taxon>
        <taxon>Neoaves</taxon>
        <taxon>Telluraves</taxon>
        <taxon>Australaves</taxon>
        <taxon>Passeriformes</taxon>
        <taxon>Passeroidea</taxon>
        <taxon>Nectariniidae</taxon>
        <taxon>Leptocoma</taxon>
    </lineage>
</organism>
<dbReference type="InterPro" id="IPR050149">
    <property type="entry name" value="Collagen_superfamily"/>
</dbReference>
<feature type="compositionally biased region" description="Low complexity" evidence="3">
    <location>
        <begin position="1599"/>
        <end position="1612"/>
    </location>
</feature>
<dbReference type="GO" id="GO:0005615">
    <property type="term" value="C:extracellular space"/>
    <property type="evidence" value="ECO:0007669"/>
    <property type="project" value="TreeGrafter"/>
</dbReference>
<keyword evidence="7" id="KW-1185">Reference proteome</keyword>
<feature type="domain" description="Fibronectin type-III" evidence="5">
    <location>
        <begin position="492"/>
        <end position="584"/>
    </location>
</feature>
<dbReference type="PROSITE" id="PS50853">
    <property type="entry name" value="FN3"/>
    <property type="match status" value="4"/>
</dbReference>
<evidence type="ECO:0000259" key="4">
    <source>
        <dbReference type="PROSITE" id="PS50234"/>
    </source>
</evidence>
<dbReference type="SMART" id="SM00327">
    <property type="entry name" value="VWA"/>
    <property type="match status" value="1"/>
</dbReference>
<evidence type="ECO:0000256" key="1">
    <source>
        <dbReference type="ARBA" id="ARBA00004498"/>
    </source>
</evidence>
<comment type="subcellular location">
    <subcellularLocation>
        <location evidence="1">Secreted</location>
        <location evidence="1">Extracellular space</location>
        <location evidence="1">Extracellular matrix</location>
    </subcellularLocation>
</comment>
<name>A0A7L0UZD2_9PASE</name>
<sequence>WKGFTIPFLLGFAANKPGVTLEQILGGDVSSHLLENLQEDREYSISIYAVYPEGPSQPVAALGRTLKLLPVENLLLQNETTDTLQARWSPVRGATGYRLTWTSAVWGFPGLFPLLCKPMSCLVIPELFPGGCGLFPPAPTRGGPGVPGWAGLSQGTPLPFTEGSIQDVTLGSSYSYYMIQGLEPGMEHTVTINPIFGDIEGPVVTGKATTVASSTVQMLKVSEISINSLLVSWDSVMGAIGYRVAWGPTPEFFGKDRPRHLALSKLVTSHQLRSLAPDTEYVISLSVLFGSGEGPGVTTSARTAPLGSVSNFKVMSHTSTSLSLAWSATAAATKFKLTWSPVGAGKGKQVARTRYLGSRVLAHRIEDLVPNTLYRVSVRAVFSRTEGPEVILTHHTDSNPIPTIQDLRVTSSGVNTLKLAWKRLPGISHYKISWEPSNGDSESSQLLPAEAVSFVIPKLKDNTTYAISVSAVGKGQEGVPTVLTATTLDLPKVTEFTVQEATDSSILLSWDAVPGASQYLLTWGLSSGKVWSPALSQELLPAASRSYRVTGLSSKEIYLFSIKPMFGDSQGPRTTLLGQTVCGKLKADVGFLVDESSSIGQSNFNKMKDFLFRIVSYFPKIGPEGTQARFSYSISNEEPRAAFHFNQHRDRNGALGAIKGLSYTGGNTKTGRAISYVLKELFQPSRGMRLGFPHILVLVTDGQSQDDVLVPARAAHALGLRVIAVGVSGADPMELHRILLQQSPQNVFYVSTFDDFSQILQELIEAICSDPQLPGSQIPPGKVSSYSWDSRGSAAHRDYDPNTMKGEKGERGLPGKDGIPGLPGRPGRPGPPGPPGIMGLPGSQGDIGSPGYPGPTGPKGDRGEPGYVLGGVEVIPGRNGQPGPPGQKGQPGVPGVPGPPGSPGPPGISIKVSLQQNSGMDHGVRFFLCFMQGPRGKSGLKGDRGDTGEPGKPGLPGPVGLHGVPGLPGPQGEKVGYFLNPSARGENERNSRVDLWEGTLGYPNIPGIYWLCSEPNISRGNFSLPVLLRKTLEQKSGKDGCSGISIPEDSVLSLQGMTGIGIPGTAGMKGEEGEQGSPGFGIPGQPGLKGDIGDRGNVGLSGKPGQKGERGEPGISGKPGEAGLRGKDVSKGRIQGNGAADPLGPTNSPSSGPPGLPGRPGEQGMKGDPGEPGKDGDPGKDGLKGERGPPGPKVGPDAPSLEAPSPAHPPGAPGAWKFPPGSTGEMGAPGARGDKGEKGQPGDVGERGEKGTKGDRGEEGQKGEPGTGFRGPIGQAGPPGFKGEPGALGPPGAQGIQGIRGNAGTPGSQGDRGAPGVPGIPGQKGERGRRGRSGSPGPVGLLGSPGKEGIPGTPGPKGSKGEVGVGATGPRGPRGFPGPRTGNSACPIPSRMVCGFGIPCVPHPSWLSLLLCVPQGDEGIVGMRGPPGMMGPKGFPGVKGQRGDRGLLGPKGERGESMTIFGPQGYKGTKGDPGEQGLPGFDGDKGEKGEDGPVGEKGIKGEAGSKGMMGLFGSRGPVGQKVSSKLEASPARTEGAAGLDGKNGIKGAKGDRGLQGQKGKAGGKGDPGTTGDSGQKGTKGLRGLPGRTGAPGAKGAKGEIGSPGKPGIPGSNGQRGPKGEAGASGNGGASGIPGEKGEKGAKGVPGLGGFKGQTGWPGKPGGAGAAGPRGPQGEPGPQGPPGKRGRSQLCLQGPPGMDGPKGEVVSMGTIQWGS</sequence>
<feature type="compositionally biased region" description="Basic and acidic residues" evidence="3">
    <location>
        <begin position="1482"/>
        <end position="1491"/>
    </location>
</feature>
<feature type="compositionally biased region" description="Gly residues" evidence="3">
    <location>
        <begin position="1622"/>
        <end position="1631"/>
    </location>
</feature>
<feature type="domain" description="Fibronectin type-III" evidence="5">
    <location>
        <begin position="308"/>
        <end position="401"/>
    </location>
</feature>
<feature type="compositionally biased region" description="Basic and acidic residues" evidence="3">
    <location>
        <begin position="1168"/>
        <end position="1187"/>
    </location>
</feature>
<feature type="compositionally biased region" description="Gly residues" evidence="3">
    <location>
        <begin position="1643"/>
        <end position="1652"/>
    </location>
</feature>
<dbReference type="GO" id="GO:0031012">
    <property type="term" value="C:extracellular matrix"/>
    <property type="evidence" value="ECO:0007669"/>
    <property type="project" value="TreeGrafter"/>
</dbReference>
<feature type="compositionally biased region" description="Pro residues" evidence="3">
    <location>
        <begin position="826"/>
        <end position="835"/>
    </location>
</feature>
<evidence type="ECO:0000313" key="7">
    <source>
        <dbReference type="Proteomes" id="UP000558164"/>
    </source>
</evidence>
<feature type="compositionally biased region" description="Basic and acidic residues" evidence="3">
    <location>
        <begin position="940"/>
        <end position="949"/>
    </location>
</feature>
<dbReference type="InterPro" id="IPR036116">
    <property type="entry name" value="FN3_sf"/>
</dbReference>
<dbReference type="OrthoDB" id="196393at2759"/>
<reference evidence="6 7" key="1">
    <citation type="submission" date="2019-09" db="EMBL/GenBank/DDBJ databases">
        <title>Bird 10,000 Genomes (B10K) Project - Family phase.</title>
        <authorList>
            <person name="Zhang G."/>
        </authorList>
    </citation>
    <scope>NUCLEOTIDE SEQUENCE [LARGE SCALE GENOMIC DNA]</scope>
    <source>
        <strain evidence="6">B10K-DU-001-35</strain>
        <tissue evidence="6">Muscle</tissue>
    </source>
</reference>
<dbReference type="PRINTS" id="PR00453">
    <property type="entry name" value="VWFADOMAIN"/>
</dbReference>
<dbReference type="Proteomes" id="UP000558164">
    <property type="component" value="Unassembled WGS sequence"/>
</dbReference>
<feature type="region of interest" description="Disordered" evidence="3">
    <location>
        <begin position="1435"/>
        <end position="1714"/>
    </location>
</feature>
<evidence type="ECO:0000256" key="2">
    <source>
        <dbReference type="ARBA" id="ARBA00022530"/>
    </source>
</evidence>
<accession>A0A7L0UZD2</accession>
<protein>
    <submittedName>
        <fullName evidence="6">CO7A1 protein</fullName>
    </submittedName>
</protein>
<comment type="caution">
    <text evidence="6">The sequence shown here is derived from an EMBL/GenBank/DDBJ whole genome shotgun (WGS) entry which is preliminary data.</text>
</comment>
<keyword evidence="2" id="KW-0272">Extracellular matrix</keyword>
<feature type="compositionally biased region" description="Low complexity" evidence="3">
    <location>
        <begin position="1370"/>
        <end position="1382"/>
    </location>
</feature>
<dbReference type="PANTHER" id="PTHR24023">
    <property type="entry name" value="COLLAGEN ALPHA"/>
    <property type="match status" value="1"/>
</dbReference>
<dbReference type="SUPFAM" id="SSF49265">
    <property type="entry name" value="Fibronectin type III"/>
    <property type="match status" value="4"/>
</dbReference>
<feature type="compositionally biased region" description="Basic and acidic residues" evidence="3">
    <location>
        <begin position="1441"/>
        <end position="1456"/>
    </location>
</feature>
<evidence type="ECO:0000259" key="5">
    <source>
        <dbReference type="PROSITE" id="PS50853"/>
    </source>
</evidence>
<dbReference type="Pfam" id="PF00092">
    <property type="entry name" value="VWA"/>
    <property type="match status" value="1"/>
</dbReference>
<feature type="compositionally biased region" description="Basic and acidic residues" evidence="3">
    <location>
        <begin position="795"/>
        <end position="814"/>
    </location>
</feature>
<dbReference type="SUPFAM" id="SSF53300">
    <property type="entry name" value="vWA-like"/>
    <property type="match status" value="1"/>
</dbReference>
<evidence type="ECO:0000256" key="3">
    <source>
        <dbReference type="SAM" id="MobiDB-lite"/>
    </source>
</evidence>